<accession>A0A5C7IX57</accession>
<gene>
    <name evidence="4" type="ORF">EZV62_002436</name>
</gene>
<feature type="region of interest" description="Disordered" evidence="1">
    <location>
        <begin position="24"/>
        <end position="124"/>
    </location>
</feature>
<dbReference type="AlphaFoldDB" id="A0A5C7IX57"/>
<dbReference type="Proteomes" id="UP000323000">
    <property type="component" value="Chromosome 1"/>
</dbReference>
<feature type="transmembrane region" description="Helical" evidence="2">
    <location>
        <begin position="128"/>
        <end position="148"/>
    </location>
</feature>
<evidence type="ECO:0000256" key="1">
    <source>
        <dbReference type="SAM" id="MobiDB-lite"/>
    </source>
</evidence>
<evidence type="ECO:0000256" key="2">
    <source>
        <dbReference type="SAM" id="Phobius"/>
    </source>
</evidence>
<dbReference type="PANTHER" id="PTHR36721:SF15">
    <property type="entry name" value="EN_SPM-LIKE TRANSPOSON PROTEIN"/>
    <property type="match status" value="1"/>
</dbReference>
<dbReference type="OrthoDB" id="1752213at2759"/>
<feature type="compositionally biased region" description="Pro residues" evidence="1">
    <location>
        <begin position="34"/>
        <end position="47"/>
    </location>
</feature>
<dbReference type="PANTHER" id="PTHR36721">
    <property type="entry name" value="PROLINE-RICH FAMILY PROTEIN"/>
    <property type="match status" value="1"/>
</dbReference>
<evidence type="ECO:0000256" key="3">
    <source>
        <dbReference type="SAM" id="SignalP"/>
    </source>
</evidence>
<proteinExistence type="predicted"/>
<dbReference type="EMBL" id="VAHF01000001">
    <property type="protein sequence ID" value="TXG73857.1"/>
    <property type="molecule type" value="Genomic_DNA"/>
</dbReference>
<keyword evidence="3" id="KW-0732">Signal</keyword>
<reference evidence="5" key="1">
    <citation type="journal article" date="2019" name="Gigascience">
        <title>De novo genome assembly of the endangered Acer yangbiense, a plant species with extremely small populations endemic to Yunnan Province, China.</title>
        <authorList>
            <person name="Yang J."/>
            <person name="Wariss H.M."/>
            <person name="Tao L."/>
            <person name="Zhang R."/>
            <person name="Yun Q."/>
            <person name="Hollingsworth P."/>
            <person name="Dao Z."/>
            <person name="Luo G."/>
            <person name="Guo H."/>
            <person name="Ma Y."/>
            <person name="Sun W."/>
        </authorList>
    </citation>
    <scope>NUCLEOTIDE SEQUENCE [LARGE SCALE GENOMIC DNA]</scope>
    <source>
        <strain evidence="5">cv. Malutang</strain>
    </source>
</reference>
<feature type="chain" id="PRO_5022736268" evidence="3">
    <location>
        <begin position="23"/>
        <end position="169"/>
    </location>
</feature>
<evidence type="ECO:0000313" key="5">
    <source>
        <dbReference type="Proteomes" id="UP000323000"/>
    </source>
</evidence>
<name>A0A5C7IX57_9ROSI</name>
<organism evidence="4 5">
    <name type="scientific">Acer yangbiense</name>
    <dbReference type="NCBI Taxonomy" id="1000413"/>
    <lineage>
        <taxon>Eukaryota</taxon>
        <taxon>Viridiplantae</taxon>
        <taxon>Streptophyta</taxon>
        <taxon>Embryophyta</taxon>
        <taxon>Tracheophyta</taxon>
        <taxon>Spermatophyta</taxon>
        <taxon>Magnoliopsida</taxon>
        <taxon>eudicotyledons</taxon>
        <taxon>Gunneridae</taxon>
        <taxon>Pentapetalae</taxon>
        <taxon>rosids</taxon>
        <taxon>malvids</taxon>
        <taxon>Sapindales</taxon>
        <taxon>Sapindaceae</taxon>
        <taxon>Hippocastanoideae</taxon>
        <taxon>Acereae</taxon>
        <taxon>Acer</taxon>
    </lineage>
</organism>
<feature type="signal peptide" evidence="3">
    <location>
        <begin position="1"/>
        <end position="22"/>
    </location>
</feature>
<feature type="compositionally biased region" description="Basic and acidic residues" evidence="1">
    <location>
        <begin position="104"/>
        <end position="115"/>
    </location>
</feature>
<keyword evidence="5" id="KW-1185">Reference proteome</keyword>
<comment type="caution">
    <text evidence="4">The sequence shown here is derived from an EMBL/GenBank/DDBJ whole genome shotgun (WGS) entry which is preliminary data.</text>
</comment>
<evidence type="ECO:0000313" key="4">
    <source>
        <dbReference type="EMBL" id="TXG73857.1"/>
    </source>
</evidence>
<keyword evidence="2" id="KW-0472">Membrane</keyword>
<keyword evidence="2" id="KW-1133">Transmembrane helix</keyword>
<keyword evidence="2" id="KW-0812">Transmembrane</keyword>
<protein>
    <submittedName>
        <fullName evidence="4">Uncharacterized protein</fullName>
    </submittedName>
</protein>
<sequence length="169" mass="17402">MAMSNLLLLLCCLLLSVHYSVSENSPPALAPEEFTPPPNPHSIPSPAPISGSPENPPVGSPLSYSPSPSPSPSDLKSFTPSPAPAPTETGDSAPAPSLTASDLNHSDMNSDKGEESSDDGGMSGGKKAGIAVGVVAAVCLVGFGGLVYKKRQDNIRRSEYGYAARREIL</sequence>